<evidence type="ECO:0000313" key="4">
    <source>
        <dbReference type="Proteomes" id="UP000450000"/>
    </source>
</evidence>
<dbReference type="Proteomes" id="UP000450000">
    <property type="component" value="Unassembled WGS sequence"/>
</dbReference>
<organism evidence="3 4">
    <name type="scientific">Streptomyces kaniharaensis</name>
    <dbReference type="NCBI Taxonomy" id="212423"/>
    <lineage>
        <taxon>Bacteria</taxon>
        <taxon>Bacillati</taxon>
        <taxon>Actinomycetota</taxon>
        <taxon>Actinomycetes</taxon>
        <taxon>Kitasatosporales</taxon>
        <taxon>Streptomycetaceae</taxon>
        <taxon>Streptomyces</taxon>
    </lineage>
</organism>
<dbReference type="GO" id="GO:0030246">
    <property type="term" value="F:carbohydrate binding"/>
    <property type="evidence" value="ECO:0007669"/>
    <property type="project" value="UniProtKB-KW"/>
</dbReference>
<feature type="signal peptide" evidence="1">
    <location>
        <begin position="1"/>
        <end position="20"/>
    </location>
</feature>
<dbReference type="SMART" id="SM00458">
    <property type="entry name" value="RICIN"/>
    <property type="match status" value="1"/>
</dbReference>
<dbReference type="RefSeq" id="WP_153467000.1">
    <property type="nucleotide sequence ID" value="NZ_WBOF01000002.1"/>
</dbReference>
<accession>A0A6N7KZL9</accession>
<protein>
    <submittedName>
        <fullName evidence="3">Ricin-type beta-trefoil lectin domain protein</fullName>
    </submittedName>
</protein>
<sequence>MTRHTKLTAVLLATASLALAAPSAGATTNTASDFGPAEIRTGMYAGPDDLCLEVADSRTDDGAPVRIATCTGGDNQKWTQSANGWINLHSSKCLEIPAFSTTPGTQADQWTCNSGANQAWTDPNVSHSGTPRHIVNANSGLSLDVAGGVIADGTPVIQWDFHAGDNQFWHYNPDKGPF</sequence>
<keyword evidence="3" id="KW-0430">Lectin</keyword>
<dbReference type="OrthoDB" id="4273937at2"/>
<evidence type="ECO:0000313" key="3">
    <source>
        <dbReference type="EMBL" id="MQS16275.1"/>
    </source>
</evidence>
<dbReference type="CDD" id="cd00161">
    <property type="entry name" value="beta-trefoil_Ricin-like"/>
    <property type="match status" value="1"/>
</dbReference>
<dbReference type="InterPro" id="IPR035992">
    <property type="entry name" value="Ricin_B-like_lectins"/>
</dbReference>
<feature type="domain" description="Ricin B lectin" evidence="2">
    <location>
        <begin position="40"/>
        <end position="172"/>
    </location>
</feature>
<dbReference type="PROSITE" id="PS50231">
    <property type="entry name" value="RICIN_B_LECTIN"/>
    <property type="match status" value="1"/>
</dbReference>
<evidence type="ECO:0000256" key="1">
    <source>
        <dbReference type="SAM" id="SignalP"/>
    </source>
</evidence>
<reference evidence="3 4" key="1">
    <citation type="submission" date="2019-09" db="EMBL/GenBank/DDBJ databases">
        <title>Genome Sequences of Streptomyces kaniharaensis ATCC 21070.</title>
        <authorList>
            <person name="Zhu W."/>
            <person name="De Crecy-Lagard V."/>
            <person name="Richards N.G."/>
        </authorList>
    </citation>
    <scope>NUCLEOTIDE SEQUENCE [LARGE SCALE GENOMIC DNA]</scope>
    <source>
        <strain evidence="3 4">SF-557</strain>
    </source>
</reference>
<dbReference type="AlphaFoldDB" id="A0A6N7KZL9"/>
<name>A0A6N7KZL9_9ACTN</name>
<comment type="caution">
    <text evidence="3">The sequence shown here is derived from an EMBL/GenBank/DDBJ whole genome shotgun (WGS) entry which is preliminary data.</text>
</comment>
<dbReference type="EMBL" id="WBOF01000002">
    <property type="protein sequence ID" value="MQS16275.1"/>
    <property type="molecule type" value="Genomic_DNA"/>
</dbReference>
<keyword evidence="4" id="KW-1185">Reference proteome</keyword>
<dbReference type="Pfam" id="PF00652">
    <property type="entry name" value="Ricin_B_lectin"/>
    <property type="match status" value="1"/>
</dbReference>
<feature type="chain" id="PRO_5039193145" evidence="1">
    <location>
        <begin position="21"/>
        <end position="178"/>
    </location>
</feature>
<dbReference type="InterPro" id="IPR000772">
    <property type="entry name" value="Ricin_B_lectin"/>
</dbReference>
<dbReference type="SUPFAM" id="SSF50370">
    <property type="entry name" value="Ricin B-like lectins"/>
    <property type="match status" value="1"/>
</dbReference>
<keyword evidence="1" id="KW-0732">Signal</keyword>
<proteinExistence type="predicted"/>
<gene>
    <name evidence="3" type="ORF">F7Q99_29685</name>
</gene>
<dbReference type="Gene3D" id="2.80.10.50">
    <property type="match status" value="2"/>
</dbReference>
<evidence type="ECO:0000259" key="2">
    <source>
        <dbReference type="SMART" id="SM00458"/>
    </source>
</evidence>